<dbReference type="Pfam" id="PF00847">
    <property type="entry name" value="AP2"/>
    <property type="match status" value="1"/>
</dbReference>
<organism evidence="11 12">
    <name type="scientific">Oryza glaberrima</name>
    <name type="common">African rice</name>
    <dbReference type="NCBI Taxonomy" id="4538"/>
    <lineage>
        <taxon>Eukaryota</taxon>
        <taxon>Viridiplantae</taxon>
        <taxon>Streptophyta</taxon>
        <taxon>Embryophyta</taxon>
        <taxon>Tracheophyta</taxon>
        <taxon>Spermatophyta</taxon>
        <taxon>Magnoliopsida</taxon>
        <taxon>Liliopsida</taxon>
        <taxon>Poales</taxon>
        <taxon>Poaceae</taxon>
        <taxon>BOP clade</taxon>
        <taxon>Oryzoideae</taxon>
        <taxon>Oryzeae</taxon>
        <taxon>Oryzinae</taxon>
        <taxon>Oryza</taxon>
    </lineage>
</organism>
<dbReference type="PROSITE" id="PS51032">
    <property type="entry name" value="AP2_ERF"/>
    <property type="match status" value="1"/>
</dbReference>
<dbReference type="InterPro" id="IPR036955">
    <property type="entry name" value="AP2/ERF_dom_sf"/>
</dbReference>
<evidence type="ECO:0000256" key="7">
    <source>
        <dbReference type="ARBA" id="ARBA00023242"/>
    </source>
</evidence>
<evidence type="ECO:0000256" key="5">
    <source>
        <dbReference type="ARBA" id="ARBA00023159"/>
    </source>
</evidence>
<dbReference type="STRING" id="4538.I1PNK4"/>
<dbReference type="OMA" id="THEHVES"/>
<evidence type="ECO:0000256" key="3">
    <source>
        <dbReference type="ARBA" id="ARBA00023015"/>
    </source>
</evidence>
<dbReference type="SUPFAM" id="SSF54171">
    <property type="entry name" value="DNA-binding domain"/>
    <property type="match status" value="1"/>
</dbReference>
<gene>
    <name evidence="11" type="primary">LOC127772094</name>
</gene>
<reference evidence="11" key="1">
    <citation type="submission" date="2015-06" db="UniProtKB">
        <authorList>
            <consortium name="EnsemblPlants"/>
        </authorList>
    </citation>
    <scope>IDENTIFICATION</scope>
</reference>
<dbReference type="eggNOG" id="ENOG502RXE3">
    <property type="taxonomic scope" value="Eukaryota"/>
</dbReference>
<dbReference type="SMART" id="SM00380">
    <property type="entry name" value="AP2"/>
    <property type="match status" value="1"/>
</dbReference>
<dbReference type="AlphaFoldDB" id="I1PNK4"/>
<keyword evidence="4" id="KW-0238">DNA-binding</keyword>
<feature type="region of interest" description="Disordered" evidence="9">
    <location>
        <begin position="205"/>
        <end position="297"/>
    </location>
</feature>
<dbReference type="InterPro" id="IPR001471">
    <property type="entry name" value="AP2/ERF_dom"/>
</dbReference>
<proteinExistence type="inferred from homology"/>
<name>I1PNK4_ORYGL</name>
<protein>
    <recommendedName>
        <fullName evidence="10">AP2/ERF domain-containing protein</fullName>
    </recommendedName>
</protein>
<dbReference type="KEGG" id="ogl:127772094"/>
<feature type="compositionally biased region" description="Low complexity" evidence="9">
    <location>
        <begin position="256"/>
        <end position="297"/>
    </location>
</feature>
<dbReference type="InterPro" id="IPR016177">
    <property type="entry name" value="DNA-bd_dom_sf"/>
</dbReference>
<evidence type="ECO:0000313" key="11">
    <source>
        <dbReference type="EnsemblPlants" id="ORGLA04G0177300.1"/>
    </source>
</evidence>
<dbReference type="CDD" id="cd00018">
    <property type="entry name" value="AP2"/>
    <property type="match status" value="1"/>
</dbReference>
<reference evidence="11 12" key="2">
    <citation type="submission" date="2018-04" db="EMBL/GenBank/DDBJ databases">
        <title>OglaRS2 (Oryza glaberrima Reference Sequence Version 2).</title>
        <authorList>
            <person name="Zhang J."/>
            <person name="Kudrna D."/>
            <person name="Lee S."/>
            <person name="Talag J."/>
            <person name="Rajasekar S."/>
            <person name="Wing R.A."/>
        </authorList>
    </citation>
    <scope>NUCLEOTIDE SEQUENCE [LARGE SCALE GENOMIC DNA]</scope>
    <source>
        <strain evidence="11 12">cv. IRGC 96717</strain>
    </source>
</reference>
<dbReference type="FunFam" id="3.30.730.10:FF:000001">
    <property type="entry name" value="Ethylene-responsive transcription factor 2"/>
    <property type="match status" value="1"/>
</dbReference>
<keyword evidence="7" id="KW-0539">Nucleus</keyword>
<keyword evidence="3" id="KW-0805">Transcription regulation</keyword>
<evidence type="ECO:0000256" key="8">
    <source>
        <dbReference type="ARBA" id="ARBA00024343"/>
    </source>
</evidence>
<keyword evidence="5" id="KW-0010">Activator</keyword>
<dbReference type="GO" id="GO:0005634">
    <property type="term" value="C:nucleus"/>
    <property type="evidence" value="ECO:0007669"/>
    <property type="project" value="UniProtKB-SubCell"/>
</dbReference>
<dbReference type="PANTHER" id="PTHR31657">
    <property type="entry name" value="ETHYLENE-RESPONSIVE TRANSCRIPTION FACTOR ERF061"/>
    <property type="match status" value="1"/>
</dbReference>
<keyword evidence="2" id="KW-0936">Ethylene signaling pathway</keyword>
<dbReference type="GO" id="GO:0003700">
    <property type="term" value="F:DNA-binding transcription factor activity"/>
    <property type="evidence" value="ECO:0007669"/>
    <property type="project" value="InterPro"/>
</dbReference>
<dbReference type="InterPro" id="IPR051758">
    <property type="entry name" value="ERF/AP2-like"/>
</dbReference>
<sequence>MDFHHGDADDFALEFIREHLLGVDGATAMATEPAGLEVVEPAAAYPPMFLPRHDQQEQHGCHVELTHEHVESAPAAEAAAAAFRAAPAQPAAEVMIKFGGEASPVRPSSSLTVTVPPSSFGSWASAAAPAAAAVVDDFRKYRGVRQRPWGKFAAEIRDPKRRGSRVWLGTYDTPVEAARAYDRAAFRMRGTKAILNFPNEVGTRGAELWAPPPPPPAHSAAASTTNKRKRQPSEDPDDGVEVIGVVSKAVKTEAPTSNSSSLSSSLTSRDTTPATSSAGAEHAGAAAESSPATPSSWSWEQYWEALLGGLPPLSPLSPHPALGFPQLTVN</sequence>
<dbReference type="GO" id="GO:0000976">
    <property type="term" value="F:transcription cis-regulatory region binding"/>
    <property type="evidence" value="ECO:0007669"/>
    <property type="project" value="UniProtKB-ARBA"/>
</dbReference>
<evidence type="ECO:0000256" key="9">
    <source>
        <dbReference type="SAM" id="MobiDB-lite"/>
    </source>
</evidence>
<comment type="similarity">
    <text evidence="8">Belongs to the AP2/ERF transcription factor family. ERF subfamily.</text>
</comment>
<dbReference type="Proteomes" id="UP000007306">
    <property type="component" value="Chromosome 4"/>
</dbReference>
<evidence type="ECO:0000256" key="1">
    <source>
        <dbReference type="ARBA" id="ARBA00004123"/>
    </source>
</evidence>
<dbReference type="RefSeq" id="XP_052154041.1">
    <property type="nucleotide sequence ID" value="XM_052298081.1"/>
</dbReference>
<evidence type="ECO:0000256" key="6">
    <source>
        <dbReference type="ARBA" id="ARBA00023163"/>
    </source>
</evidence>
<dbReference type="PRINTS" id="PR00367">
    <property type="entry name" value="ETHRSPELEMNT"/>
</dbReference>
<keyword evidence="12" id="KW-1185">Reference proteome</keyword>
<comment type="subcellular location">
    <subcellularLocation>
        <location evidence="1">Nucleus</location>
    </subcellularLocation>
</comment>
<evidence type="ECO:0000259" key="10">
    <source>
        <dbReference type="PROSITE" id="PS51032"/>
    </source>
</evidence>
<dbReference type="GO" id="GO:0009873">
    <property type="term" value="P:ethylene-activated signaling pathway"/>
    <property type="evidence" value="ECO:0007669"/>
    <property type="project" value="UniProtKB-KW"/>
</dbReference>
<feature type="domain" description="AP2/ERF" evidence="10">
    <location>
        <begin position="140"/>
        <end position="198"/>
    </location>
</feature>
<keyword evidence="6" id="KW-0804">Transcription</keyword>
<dbReference type="EnsemblPlants" id="ORGLA04G0177300.1">
    <property type="protein sequence ID" value="ORGLA04G0177300.1"/>
    <property type="gene ID" value="ORGLA04G0177300"/>
</dbReference>
<dbReference type="HOGENOM" id="CLU_058713_0_0_1"/>
<evidence type="ECO:0000256" key="4">
    <source>
        <dbReference type="ARBA" id="ARBA00023125"/>
    </source>
</evidence>
<accession>I1PNK4</accession>
<dbReference type="Gene3D" id="3.30.730.10">
    <property type="entry name" value="AP2/ERF domain"/>
    <property type="match status" value="1"/>
</dbReference>
<dbReference type="PANTHER" id="PTHR31657:SF40">
    <property type="entry name" value="ETHYLENE-RESPONSIVE TRANSCRIPTION FACTOR ERF062"/>
    <property type="match status" value="1"/>
</dbReference>
<evidence type="ECO:0000256" key="2">
    <source>
        <dbReference type="ARBA" id="ARBA00022745"/>
    </source>
</evidence>
<dbReference type="GeneID" id="127772094"/>
<evidence type="ECO:0000313" key="12">
    <source>
        <dbReference type="Proteomes" id="UP000007306"/>
    </source>
</evidence>
<dbReference type="Gramene" id="ORGLA04G0177300.1">
    <property type="protein sequence ID" value="ORGLA04G0177300.1"/>
    <property type="gene ID" value="ORGLA04G0177300"/>
</dbReference>